<reference evidence="2 3" key="1">
    <citation type="submission" date="2018-06" db="EMBL/GenBank/DDBJ databases">
        <title>Comparative genomics of Brasilonema spp. strains.</title>
        <authorList>
            <person name="Alvarenga D.O."/>
            <person name="Fiore M.F."/>
            <person name="Varani A.M."/>
        </authorList>
    </citation>
    <scope>NUCLEOTIDE SEQUENCE [LARGE SCALE GENOMIC DNA]</scope>
    <source>
        <strain evidence="2 3">SPC951</strain>
    </source>
</reference>
<dbReference type="InterPro" id="IPR041049">
    <property type="entry name" value="DUF5615"/>
</dbReference>
<dbReference type="Proteomes" id="UP000718564">
    <property type="component" value="Unassembled WGS sequence"/>
</dbReference>
<keyword evidence="3" id="KW-1185">Reference proteome</keyword>
<proteinExistence type="predicted"/>
<dbReference type="RefSeq" id="WP_169154732.1">
    <property type="nucleotide sequence ID" value="NZ_CAWPJE010000437.1"/>
</dbReference>
<feature type="domain" description="DUF5615" evidence="1">
    <location>
        <begin position="1"/>
        <end position="111"/>
    </location>
</feature>
<dbReference type="EMBL" id="QMEB01000045">
    <property type="protein sequence ID" value="NMG19459.1"/>
    <property type="molecule type" value="Genomic_DNA"/>
</dbReference>
<gene>
    <name evidence="2" type="ORF">DP116_08295</name>
</gene>
<comment type="caution">
    <text evidence="2">The sequence shown here is derived from an EMBL/GenBank/DDBJ whole genome shotgun (WGS) entry which is preliminary data.</text>
</comment>
<evidence type="ECO:0000313" key="2">
    <source>
        <dbReference type="EMBL" id="NMG19459.1"/>
    </source>
</evidence>
<protein>
    <recommendedName>
        <fullName evidence="1">DUF5615 domain-containing protein</fullName>
    </recommendedName>
</protein>
<accession>A0ABX1P588</accession>
<dbReference type="Pfam" id="PF18480">
    <property type="entry name" value="DUF5615"/>
    <property type="match status" value="1"/>
</dbReference>
<evidence type="ECO:0000313" key="3">
    <source>
        <dbReference type="Proteomes" id="UP000718564"/>
    </source>
</evidence>
<evidence type="ECO:0000259" key="1">
    <source>
        <dbReference type="Pfam" id="PF18480"/>
    </source>
</evidence>
<organism evidence="2 3">
    <name type="scientific">Brasilonema bromeliae SPC951</name>
    <dbReference type="NCBI Taxonomy" id="385972"/>
    <lineage>
        <taxon>Bacteria</taxon>
        <taxon>Bacillati</taxon>
        <taxon>Cyanobacteriota</taxon>
        <taxon>Cyanophyceae</taxon>
        <taxon>Nostocales</taxon>
        <taxon>Scytonemataceae</taxon>
        <taxon>Brasilonema</taxon>
        <taxon>Bromeliae group (in: Brasilonema)</taxon>
    </lineage>
</organism>
<sequence>MKFLVDNALSPLIAQGLQQEGYDAVHIRDYGMQAASDTEVFATAATEDRIIISADTDFGTLLALRQESKPSVILFRRRSERRPHRQLQILLANLLSIQEALQQGSVVILEQSRIRIRALPIDSEDE</sequence>
<name>A0ABX1P588_9CYAN</name>